<proteinExistence type="predicted"/>
<keyword evidence="1" id="KW-0812">Transmembrane</keyword>
<dbReference type="OrthoDB" id="417624at2759"/>
<feature type="transmembrane region" description="Helical" evidence="1">
    <location>
        <begin position="73"/>
        <end position="89"/>
    </location>
</feature>
<reference evidence="2 3" key="1">
    <citation type="journal article" date="2013" name="PLoS Genet.">
        <title>Distinctive expansion of potential virulence genes in the genome of the oomycete fish pathogen Saprolegnia parasitica.</title>
        <authorList>
            <person name="Jiang R.H."/>
            <person name="de Bruijn I."/>
            <person name="Haas B.J."/>
            <person name="Belmonte R."/>
            <person name="Lobach L."/>
            <person name="Christie J."/>
            <person name="van den Ackerveken G."/>
            <person name="Bottin A."/>
            <person name="Bulone V."/>
            <person name="Diaz-Moreno S.M."/>
            <person name="Dumas B."/>
            <person name="Fan L."/>
            <person name="Gaulin E."/>
            <person name="Govers F."/>
            <person name="Grenville-Briggs L.J."/>
            <person name="Horner N.R."/>
            <person name="Levin J.Z."/>
            <person name="Mammella M."/>
            <person name="Meijer H.J."/>
            <person name="Morris P."/>
            <person name="Nusbaum C."/>
            <person name="Oome S."/>
            <person name="Phillips A.J."/>
            <person name="van Rooyen D."/>
            <person name="Rzeszutek E."/>
            <person name="Saraiva M."/>
            <person name="Secombes C.J."/>
            <person name="Seidl M.F."/>
            <person name="Snel B."/>
            <person name="Stassen J.H."/>
            <person name="Sykes S."/>
            <person name="Tripathy S."/>
            <person name="van den Berg H."/>
            <person name="Vega-Arreguin J.C."/>
            <person name="Wawra S."/>
            <person name="Young S.K."/>
            <person name="Zeng Q."/>
            <person name="Dieguez-Uribeondo J."/>
            <person name="Russ C."/>
            <person name="Tyler B.M."/>
            <person name="van West P."/>
        </authorList>
    </citation>
    <scope>NUCLEOTIDE SEQUENCE [LARGE SCALE GENOMIC DNA]</scope>
    <source>
        <strain evidence="2 3">CBS 223.65</strain>
    </source>
</reference>
<sequence>MGSHNYSSSEYEYLVTQPQYSSRLLKSSCLTALSAFSAAKKDLWSCSLVATLVLLTSINYWRHPTMGWRRNMDMLAVAGGLLYHMYLSLSCEVQFYQYLYYALMAKSVFCYFKSITCPNKSISYLWHIGMHAVGNLGTLALYVGLARSLEG</sequence>
<keyword evidence="1" id="KW-1133">Transmembrane helix</keyword>
<feature type="transmembrane region" description="Helical" evidence="1">
    <location>
        <begin position="42"/>
        <end position="61"/>
    </location>
</feature>
<name>A0A067C5V0_SAPPC</name>
<organism evidence="2 3">
    <name type="scientific">Saprolegnia parasitica (strain CBS 223.65)</name>
    <dbReference type="NCBI Taxonomy" id="695850"/>
    <lineage>
        <taxon>Eukaryota</taxon>
        <taxon>Sar</taxon>
        <taxon>Stramenopiles</taxon>
        <taxon>Oomycota</taxon>
        <taxon>Saprolegniomycetes</taxon>
        <taxon>Saprolegniales</taxon>
        <taxon>Saprolegniaceae</taxon>
        <taxon>Saprolegnia</taxon>
    </lineage>
</organism>
<dbReference type="GeneID" id="24130712"/>
<gene>
    <name evidence="2" type="ORF">SPRG_08495</name>
</gene>
<evidence type="ECO:0000313" key="2">
    <source>
        <dbReference type="EMBL" id="KDO26134.1"/>
    </source>
</evidence>
<keyword evidence="1" id="KW-0472">Membrane</keyword>
<keyword evidence="3" id="KW-1185">Reference proteome</keyword>
<dbReference type="EMBL" id="KK583226">
    <property type="protein sequence ID" value="KDO26134.1"/>
    <property type="molecule type" value="Genomic_DNA"/>
</dbReference>
<accession>A0A067C5V0</accession>
<feature type="transmembrane region" description="Helical" evidence="1">
    <location>
        <begin position="124"/>
        <end position="145"/>
    </location>
</feature>
<dbReference type="RefSeq" id="XP_012203128.1">
    <property type="nucleotide sequence ID" value="XM_012347738.1"/>
</dbReference>
<dbReference type="Proteomes" id="UP000030745">
    <property type="component" value="Unassembled WGS sequence"/>
</dbReference>
<dbReference type="KEGG" id="spar:SPRG_08495"/>
<evidence type="ECO:0000313" key="3">
    <source>
        <dbReference type="Proteomes" id="UP000030745"/>
    </source>
</evidence>
<dbReference type="OMA" id="VSSAWHC"/>
<protein>
    <submittedName>
        <fullName evidence="2">Uncharacterized protein</fullName>
    </submittedName>
</protein>
<evidence type="ECO:0000256" key="1">
    <source>
        <dbReference type="SAM" id="Phobius"/>
    </source>
</evidence>
<dbReference type="AlphaFoldDB" id="A0A067C5V0"/>
<dbReference type="VEuPathDB" id="FungiDB:SPRG_08495"/>